<gene>
    <name evidence="6" type="ORF">KVV02_005216</name>
</gene>
<organism evidence="6 7">
    <name type="scientific">Mortierella alpina</name>
    <name type="common">Oleaginous fungus</name>
    <name type="synonym">Mortierella renispora</name>
    <dbReference type="NCBI Taxonomy" id="64518"/>
    <lineage>
        <taxon>Eukaryota</taxon>
        <taxon>Fungi</taxon>
        <taxon>Fungi incertae sedis</taxon>
        <taxon>Mucoromycota</taxon>
        <taxon>Mortierellomycotina</taxon>
        <taxon>Mortierellomycetes</taxon>
        <taxon>Mortierellales</taxon>
        <taxon>Mortierellaceae</taxon>
        <taxon>Mortierella</taxon>
    </lineage>
</organism>
<dbReference type="GO" id="GO:0006508">
    <property type="term" value="P:proteolysis"/>
    <property type="evidence" value="ECO:0007669"/>
    <property type="project" value="UniProtKB-KW"/>
</dbReference>
<evidence type="ECO:0000313" key="7">
    <source>
        <dbReference type="Proteomes" id="UP000717515"/>
    </source>
</evidence>
<dbReference type="SUPFAM" id="SSF54001">
    <property type="entry name" value="Cysteine proteinases"/>
    <property type="match status" value="1"/>
</dbReference>
<sequence>MARYKTPVHCLKDFLVFSSIESPPFLNLSLNLLKMRFFTTLVLLAVSATVVLAAPKTCKVDGASGTCISLAACNGISLVGHCSGAAGVRCCIGGSTEPPTGPFDANKVIAAARKRLGVPYCWGGGHKNAPGPSTGTCVGYTGSIKPCPAEKTVGLDCSGLVRDAIFVGTGIDLGHGGNTDTQLADPHVTQIKYEQRQPGDIEFFGTQDNTVHVILYIGKNATGGDMMIEAQKTGTDVHEVPLRLGGIWARVR</sequence>
<evidence type="ECO:0000256" key="3">
    <source>
        <dbReference type="ARBA" id="ARBA00022801"/>
    </source>
</evidence>
<dbReference type="InterPro" id="IPR051794">
    <property type="entry name" value="PG_Endopeptidase_C40"/>
</dbReference>
<keyword evidence="2" id="KW-0645">Protease</keyword>
<dbReference type="InterPro" id="IPR038765">
    <property type="entry name" value="Papain-like_cys_pep_sf"/>
</dbReference>
<evidence type="ECO:0000256" key="2">
    <source>
        <dbReference type="ARBA" id="ARBA00022670"/>
    </source>
</evidence>
<comment type="caution">
    <text evidence="6">The sequence shown here is derived from an EMBL/GenBank/DDBJ whole genome shotgun (WGS) entry which is preliminary data.</text>
</comment>
<dbReference type="PANTHER" id="PTHR47359:SF3">
    <property type="entry name" value="NLP_P60 DOMAIN-CONTAINING PROTEIN-RELATED"/>
    <property type="match status" value="1"/>
</dbReference>
<keyword evidence="4" id="KW-0788">Thiol protease</keyword>
<name>A0A9P7ZXB9_MORAP</name>
<comment type="similarity">
    <text evidence="1">Belongs to the peptidase C40 family.</text>
</comment>
<evidence type="ECO:0000313" key="6">
    <source>
        <dbReference type="EMBL" id="KAG9320398.1"/>
    </source>
</evidence>
<keyword evidence="3" id="KW-0378">Hydrolase</keyword>
<evidence type="ECO:0000256" key="1">
    <source>
        <dbReference type="ARBA" id="ARBA00007074"/>
    </source>
</evidence>
<evidence type="ECO:0000256" key="4">
    <source>
        <dbReference type="ARBA" id="ARBA00022807"/>
    </source>
</evidence>
<proteinExistence type="inferred from homology"/>
<dbReference type="EMBL" id="JAIFTL010000294">
    <property type="protein sequence ID" value="KAG9320398.1"/>
    <property type="molecule type" value="Genomic_DNA"/>
</dbReference>
<dbReference type="PROSITE" id="PS51935">
    <property type="entry name" value="NLPC_P60"/>
    <property type="match status" value="1"/>
</dbReference>
<reference evidence="6" key="1">
    <citation type="submission" date="2021-07" db="EMBL/GenBank/DDBJ databases">
        <title>Draft genome of Mortierella alpina, strain LL118, isolated from an aspen leaf litter sample.</title>
        <authorList>
            <person name="Yang S."/>
            <person name="Vinatzer B.A."/>
        </authorList>
    </citation>
    <scope>NUCLEOTIDE SEQUENCE</scope>
    <source>
        <strain evidence="6">LL118</strain>
    </source>
</reference>
<dbReference type="Gene3D" id="3.90.1720.10">
    <property type="entry name" value="endopeptidase domain like (from Nostoc punctiforme)"/>
    <property type="match status" value="1"/>
</dbReference>
<dbReference type="PANTHER" id="PTHR47359">
    <property type="entry name" value="PEPTIDOGLYCAN DL-ENDOPEPTIDASE CWLO"/>
    <property type="match status" value="1"/>
</dbReference>
<dbReference type="GO" id="GO:0008234">
    <property type="term" value="F:cysteine-type peptidase activity"/>
    <property type="evidence" value="ECO:0007669"/>
    <property type="project" value="UniProtKB-KW"/>
</dbReference>
<evidence type="ECO:0000259" key="5">
    <source>
        <dbReference type="PROSITE" id="PS51935"/>
    </source>
</evidence>
<dbReference type="Proteomes" id="UP000717515">
    <property type="component" value="Unassembled WGS sequence"/>
</dbReference>
<dbReference type="Pfam" id="PF00877">
    <property type="entry name" value="NLPC_P60"/>
    <property type="match status" value="1"/>
</dbReference>
<dbReference type="AlphaFoldDB" id="A0A9P7ZXB9"/>
<accession>A0A9P7ZXB9</accession>
<dbReference type="InterPro" id="IPR000064">
    <property type="entry name" value="NLP_P60_dom"/>
</dbReference>
<protein>
    <recommendedName>
        <fullName evidence="5">NlpC/P60 domain-containing protein</fullName>
    </recommendedName>
</protein>
<feature type="domain" description="NlpC/P60" evidence="5">
    <location>
        <begin position="102"/>
        <end position="252"/>
    </location>
</feature>